<evidence type="ECO:0000313" key="8">
    <source>
        <dbReference type="Proteomes" id="UP001500618"/>
    </source>
</evidence>
<dbReference type="Proteomes" id="UP001500618">
    <property type="component" value="Unassembled WGS sequence"/>
</dbReference>
<reference evidence="7 8" key="1">
    <citation type="journal article" date="2019" name="Int. J. Syst. Evol. Microbiol.">
        <title>The Global Catalogue of Microorganisms (GCM) 10K type strain sequencing project: providing services to taxonomists for standard genome sequencing and annotation.</title>
        <authorList>
            <consortium name="The Broad Institute Genomics Platform"/>
            <consortium name="The Broad Institute Genome Sequencing Center for Infectious Disease"/>
            <person name="Wu L."/>
            <person name="Ma J."/>
        </authorList>
    </citation>
    <scope>NUCLEOTIDE SEQUENCE [LARGE SCALE GENOMIC DNA]</scope>
    <source>
        <strain evidence="7 8">JCM 14718</strain>
    </source>
</reference>
<accession>A0ABN2FTR2</accession>
<dbReference type="PROSITE" id="PS50977">
    <property type="entry name" value="HTH_TETR_2"/>
    <property type="match status" value="1"/>
</dbReference>
<proteinExistence type="predicted"/>
<keyword evidence="2 4" id="KW-0238">DNA-binding</keyword>
<evidence type="ECO:0000256" key="5">
    <source>
        <dbReference type="SAM" id="MobiDB-lite"/>
    </source>
</evidence>
<dbReference type="SUPFAM" id="SSF46689">
    <property type="entry name" value="Homeodomain-like"/>
    <property type="match status" value="1"/>
</dbReference>
<dbReference type="InterPro" id="IPR023772">
    <property type="entry name" value="DNA-bd_HTH_TetR-type_CS"/>
</dbReference>
<keyword evidence="3" id="KW-0804">Transcription</keyword>
<dbReference type="EMBL" id="BAAANY010000002">
    <property type="protein sequence ID" value="GAA1659391.1"/>
    <property type="molecule type" value="Genomic_DNA"/>
</dbReference>
<dbReference type="InterPro" id="IPR009057">
    <property type="entry name" value="Homeodomain-like_sf"/>
</dbReference>
<gene>
    <name evidence="7" type="ORF">GCM10009765_05920</name>
</gene>
<evidence type="ECO:0000256" key="3">
    <source>
        <dbReference type="ARBA" id="ARBA00023163"/>
    </source>
</evidence>
<dbReference type="InterPro" id="IPR001647">
    <property type="entry name" value="HTH_TetR"/>
</dbReference>
<comment type="caution">
    <text evidence="7">The sequence shown here is derived from an EMBL/GenBank/DDBJ whole genome shotgun (WGS) entry which is preliminary data.</text>
</comment>
<feature type="domain" description="HTH tetR-type" evidence="6">
    <location>
        <begin position="25"/>
        <end position="85"/>
    </location>
</feature>
<feature type="compositionally biased region" description="Basic and acidic residues" evidence="5">
    <location>
        <begin position="11"/>
        <end position="20"/>
    </location>
</feature>
<name>A0ABN2FTR2_9ACTN</name>
<keyword evidence="1" id="KW-0805">Transcription regulation</keyword>
<dbReference type="InterPro" id="IPR050109">
    <property type="entry name" value="HTH-type_TetR-like_transc_reg"/>
</dbReference>
<dbReference type="PANTHER" id="PTHR30055:SF238">
    <property type="entry name" value="MYCOFACTOCIN BIOSYNTHESIS TRANSCRIPTIONAL REGULATOR MFTR-RELATED"/>
    <property type="match status" value="1"/>
</dbReference>
<evidence type="ECO:0000256" key="4">
    <source>
        <dbReference type="PROSITE-ProRule" id="PRU00335"/>
    </source>
</evidence>
<sequence length="211" mass="23689">MRKLHNVRRLQPVDKASERRERRKVARRAEIRAAAVRLALANGPDAVTIEEISEAADIAPRTFFNYFATKDDVYSLEPMQWTEAEILAELRSRPAHEKPLESMRSVIKAMAVAANFGSMHDQMALLQELYERYPQLFAKMRLGDQIDATMLALATELAARTGADADTDQYPHLLVGASFAAMQTAEQRARTGEKDIETLIDDAFDLLARGL</sequence>
<evidence type="ECO:0000313" key="7">
    <source>
        <dbReference type="EMBL" id="GAA1659391.1"/>
    </source>
</evidence>
<dbReference type="Pfam" id="PF00440">
    <property type="entry name" value="TetR_N"/>
    <property type="match status" value="1"/>
</dbReference>
<dbReference type="PANTHER" id="PTHR30055">
    <property type="entry name" value="HTH-TYPE TRANSCRIPTIONAL REGULATOR RUTR"/>
    <property type="match status" value="1"/>
</dbReference>
<dbReference type="InterPro" id="IPR041347">
    <property type="entry name" value="MftR_C"/>
</dbReference>
<dbReference type="Gene3D" id="1.10.10.60">
    <property type="entry name" value="Homeodomain-like"/>
    <property type="match status" value="1"/>
</dbReference>
<organism evidence="7 8">
    <name type="scientific">Fodinicola feengrottensis</name>
    <dbReference type="NCBI Taxonomy" id="435914"/>
    <lineage>
        <taxon>Bacteria</taxon>
        <taxon>Bacillati</taxon>
        <taxon>Actinomycetota</taxon>
        <taxon>Actinomycetes</taxon>
        <taxon>Mycobacteriales</taxon>
        <taxon>Fodinicola</taxon>
    </lineage>
</organism>
<evidence type="ECO:0000259" key="6">
    <source>
        <dbReference type="PROSITE" id="PS50977"/>
    </source>
</evidence>
<protein>
    <submittedName>
        <fullName evidence="7">TetR/AcrR family transcriptional regulator</fullName>
    </submittedName>
</protein>
<dbReference type="Gene3D" id="1.10.357.10">
    <property type="entry name" value="Tetracycline Repressor, domain 2"/>
    <property type="match status" value="1"/>
</dbReference>
<evidence type="ECO:0000256" key="1">
    <source>
        <dbReference type="ARBA" id="ARBA00023015"/>
    </source>
</evidence>
<feature type="DNA-binding region" description="H-T-H motif" evidence="4">
    <location>
        <begin position="48"/>
        <end position="67"/>
    </location>
</feature>
<keyword evidence="8" id="KW-1185">Reference proteome</keyword>
<feature type="region of interest" description="Disordered" evidence="5">
    <location>
        <begin position="1"/>
        <end position="24"/>
    </location>
</feature>
<evidence type="ECO:0000256" key="2">
    <source>
        <dbReference type="ARBA" id="ARBA00023125"/>
    </source>
</evidence>
<dbReference type="Pfam" id="PF17754">
    <property type="entry name" value="TetR_C_14"/>
    <property type="match status" value="1"/>
</dbReference>
<dbReference type="PROSITE" id="PS01081">
    <property type="entry name" value="HTH_TETR_1"/>
    <property type="match status" value="1"/>
</dbReference>